<evidence type="ECO:0000256" key="1">
    <source>
        <dbReference type="SAM" id="MobiDB-lite"/>
    </source>
</evidence>
<gene>
    <name evidence="2" type="ORF">AYR66_11710</name>
</gene>
<accession>A0A254TBM9</accession>
<feature type="region of interest" description="Disordered" evidence="1">
    <location>
        <begin position="61"/>
        <end position="140"/>
    </location>
</feature>
<dbReference type="Proteomes" id="UP000197535">
    <property type="component" value="Unassembled WGS sequence"/>
</dbReference>
<feature type="region of interest" description="Disordered" evidence="1">
    <location>
        <begin position="182"/>
        <end position="367"/>
    </location>
</feature>
<sequence length="522" mass="54538">MAAAIPDKGGTKAPHNIEPKQAPKESPKKAKGNAAATQMPKETRTAIDSYFGKVPNKAHAKWPGHVLHRPPHGPKSVTGQVPAPFPSGKDLHAKAGMPPPGISKTPPPFIQSPFDMLKWPKTDQGHSNAETPPEKTVPVAIPESVRVQDGKFIVDYQKQVLKLPGSDLPSLARDNAPVAPGLHAAQVINPPPGIPAGGVRDGNTANLAENCGPKQPDRDDRQVTRPNDRTAEVKPVGRTDSGSGTAPVTPLGKECDGNDAFPSASVDKAAAGGLSSGSRTHHAAADTGIGKTDNSREWAASGGKADCNNSKQAGADAKGHRPARDDNGNTRATPQRDGPVQGKTGSVPELEPPREQIPIPRVDSGSVATGKDGIVHTRAESGLPHLPGGVPVAPWKNAHAAPDNFFHAPPAGKEGLMMPTAAYDNTVTNKIKAKSKTRAKVPDEQENDIPRQGSPYAMFDPKIIPVQPLAQDRSDPDAYDDFKSGELEALSHGSVGWGGLAVAHLAQGEVEGLPSSYVPNGS</sequence>
<feature type="compositionally biased region" description="Basic residues" evidence="1">
    <location>
        <begin position="61"/>
        <end position="72"/>
    </location>
</feature>
<feature type="region of interest" description="Disordered" evidence="1">
    <location>
        <begin position="434"/>
        <end position="460"/>
    </location>
</feature>
<dbReference type="EMBL" id="LSTO01000001">
    <property type="protein sequence ID" value="OWW20059.1"/>
    <property type="molecule type" value="Genomic_DNA"/>
</dbReference>
<keyword evidence="3" id="KW-1185">Reference proteome</keyword>
<feature type="compositionally biased region" description="Basic and acidic residues" evidence="1">
    <location>
        <begin position="215"/>
        <end position="237"/>
    </location>
</feature>
<feature type="compositionally biased region" description="Basic and acidic residues" evidence="1">
    <location>
        <begin position="317"/>
        <end position="328"/>
    </location>
</feature>
<protein>
    <submittedName>
        <fullName evidence="2">Uncharacterized protein</fullName>
    </submittedName>
</protein>
<comment type="caution">
    <text evidence="2">The sequence shown here is derived from an EMBL/GenBank/DDBJ whole genome shotgun (WGS) entry which is preliminary data.</text>
</comment>
<feature type="compositionally biased region" description="Basic and acidic residues" evidence="1">
    <location>
        <begin position="15"/>
        <end position="28"/>
    </location>
</feature>
<feature type="compositionally biased region" description="Pro residues" evidence="1">
    <location>
        <begin position="97"/>
        <end position="110"/>
    </location>
</feature>
<name>A0A254TBM9_9BURK</name>
<organism evidence="2 3">
    <name type="scientific">Noviherbaspirillum denitrificans</name>
    <dbReference type="NCBI Taxonomy" id="1968433"/>
    <lineage>
        <taxon>Bacteria</taxon>
        <taxon>Pseudomonadati</taxon>
        <taxon>Pseudomonadota</taxon>
        <taxon>Betaproteobacteria</taxon>
        <taxon>Burkholderiales</taxon>
        <taxon>Oxalobacteraceae</taxon>
        <taxon>Noviherbaspirillum</taxon>
    </lineage>
</organism>
<dbReference type="RefSeq" id="WP_088706951.1">
    <property type="nucleotide sequence ID" value="NZ_LSTO01000001.1"/>
</dbReference>
<reference evidence="2 3" key="1">
    <citation type="submission" date="2016-02" db="EMBL/GenBank/DDBJ databases">
        <authorList>
            <person name="Wen L."/>
            <person name="He K."/>
            <person name="Yang H."/>
        </authorList>
    </citation>
    <scope>NUCLEOTIDE SEQUENCE [LARGE SCALE GENOMIC DNA]</scope>
    <source>
        <strain evidence="2 3">TSA40</strain>
    </source>
</reference>
<evidence type="ECO:0000313" key="3">
    <source>
        <dbReference type="Proteomes" id="UP000197535"/>
    </source>
</evidence>
<evidence type="ECO:0000313" key="2">
    <source>
        <dbReference type="EMBL" id="OWW20059.1"/>
    </source>
</evidence>
<dbReference type="AlphaFoldDB" id="A0A254TBM9"/>
<proteinExistence type="predicted"/>
<feature type="region of interest" description="Disordered" evidence="1">
    <location>
        <begin position="1"/>
        <end position="42"/>
    </location>
</feature>